<dbReference type="PANTHER" id="PTHR44329">
    <property type="entry name" value="SERINE/THREONINE-PROTEIN KINASE TNNI3K-RELATED"/>
    <property type="match status" value="1"/>
</dbReference>
<dbReference type="Pfam" id="PF07714">
    <property type="entry name" value="PK_Tyr_Ser-Thr"/>
    <property type="match status" value="1"/>
</dbReference>
<dbReference type="Gene3D" id="1.10.8.430">
    <property type="entry name" value="Helical domain of apoptotic protease-activating factors"/>
    <property type="match status" value="1"/>
</dbReference>
<accession>A0ABP0WJ11</accession>
<dbReference type="EMBL" id="OZ020114">
    <property type="protein sequence ID" value="CAK9266799.1"/>
    <property type="molecule type" value="Genomic_DNA"/>
</dbReference>
<reference evidence="3" key="1">
    <citation type="submission" date="2024-02" db="EMBL/GenBank/DDBJ databases">
        <authorList>
            <consortium name="ELIXIR-Norway"/>
            <consortium name="Elixir Norway"/>
        </authorList>
    </citation>
    <scope>NUCLEOTIDE SEQUENCE</scope>
</reference>
<feature type="domain" description="Protein kinase" evidence="2">
    <location>
        <begin position="863"/>
        <end position="1139"/>
    </location>
</feature>
<protein>
    <recommendedName>
        <fullName evidence="2">Protein kinase domain-containing protein</fullName>
    </recommendedName>
</protein>
<dbReference type="InterPro" id="IPR000719">
    <property type="entry name" value="Prot_kinase_dom"/>
</dbReference>
<proteinExistence type="inferred from homology"/>
<name>A0ABP0WJ11_9BRYO</name>
<organism evidence="3 4">
    <name type="scientific">Sphagnum jensenii</name>
    <dbReference type="NCBI Taxonomy" id="128206"/>
    <lineage>
        <taxon>Eukaryota</taxon>
        <taxon>Viridiplantae</taxon>
        <taxon>Streptophyta</taxon>
        <taxon>Embryophyta</taxon>
        <taxon>Bryophyta</taxon>
        <taxon>Sphagnophytina</taxon>
        <taxon>Sphagnopsida</taxon>
        <taxon>Sphagnales</taxon>
        <taxon>Sphagnaceae</taxon>
        <taxon>Sphagnum</taxon>
    </lineage>
</organism>
<dbReference type="Proteomes" id="UP001497444">
    <property type="component" value="Chromosome 19"/>
</dbReference>
<dbReference type="Pfam" id="PF00931">
    <property type="entry name" value="NB-ARC"/>
    <property type="match status" value="1"/>
</dbReference>
<dbReference type="InterPro" id="IPR042197">
    <property type="entry name" value="Apaf_helical"/>
</dbReference>
<dbReference type="Gene3D" id="1.10.510.10">
    <property type="entry name" value="Transferase(Phosphotransferase) domain 1"/>
    <property type="match status" value="1"/>
</dbReference>
<dbReference type="SMART" id="SM00220">
    <property type="entry name" value="S_TKc"/>
    <property type="match status" value="1"/>
</dbReference>
<evidence type="ECO:0000256" key="1">
    <source>
        <dbReference type="ARBA" id="ARBA00008171"/>
    </source>
</evidence>
<dbReference type="Gene3D" id="3.40.50.300">
    <property type="entry name" value="P-loop containing nucleotide triphosphate hydrolases"/>
    <property type="match status" value="1"/>
</dbReference>
<dbReference type="InterPro" id="IPR051681">
    <property type="entry name" value="Ser/Thr_Kinases-Pseudokinases"/>
</dbReference>
<keyword evidence="4" id="KW-1185">Reference proteome</keyword>
<dbReference type="Gene3D" id="3.30.200.20">
    <property type="entry name" value="Phosphorylase Kinase, domain 1"/>
    <property type="match status" value="1"/>
</dbReference>
<dbReference type="InterPro" id="IPR001245">
    <property type="entry name" value="Ser-Thr/Tyr_kinase_cat_dom"/>
</dbReference>
<dbReference type="PRINTS" id="PR00364">
    <property type="entry name" value="DISEASERSIST"/>
</dbReference>
<evidence type="ECO:0000313" key="4">
    <source>
        <dbReference type="Proteomes" id="UP001497444"/>
    </source>
</evidence>
<evidence type="ECO:0000313" key="3">
    <source>
        <dbReference type="EMBL" id="CAK9266799.1"/>
    </source>
</evidence>
<comment type="similarity">
    <text evidence="1">Belongs to the protein kinase superfamily. TKL Ser/Thr protein kinase family. ROCO subfamily.</text>
</comment>
<dbReference type="PROSITE" id="PS50011">
    <property type="entry name" value="PROTEIN_KINASE_DOM"/>
    <property type="match status" value="1"/>
</dbReference>
<gene>
    <name evidence="3" type="ORF">CSSPJE1EN1_LOCUS12277</name>
</gene>
<dbReference type="InterPro" id="IPR002182">
    <property type="entry name" value="NB-ARC"/>
</dbReference>
<evidence type="ECO:0000259" key="2">
    <source>
        <dbReference type="PROSITE" id="PS50011"/>
    </source>
</evidence>
<dbReference type="SUPFAM" id="SSF56112">
    <property type="entry name" value="Protein kinase-like (PK-like)"/>
    <property type="match status" value="1"/>
</dbReference>
<dbReference type="SUPFAM" id="SSF52540">
    <property type="entry name" value="P-loop containing nucleoside triphosphate hydrolases"/>
    <property type="match status" value="1"/>
</dbReference>
<dbReference type="InterPro" id="IPR011009">
    <property type="entry name" value="Kinase-like_dom_sf"/>
</dbReference>
<dbReference type="PANTHER" id="PTHR44329:SF260">
    <property type="entry name" value="PROTEIN KINASE DOMAIN-CONTAINING PROTEIN"/>
    <property type="match status" value="1"/>
</dbReference>
<dbReference type="InterPro" id="IPR027417">
    <property type="entry name" value="P-loop_NTPase"/>
</dbReference>
<sequence length="1219" mass="137013">MVKDLPRLSFRLFGKRYSHAFFVLSGSEWFRALPGFVVTEFRRARLNKRVLAFTSSCQYQYRNGNRGIESFGLPIDERSQYQCERRIEPLGRLRDERVHYQYCNGRQYECRNGNWGIGELSLSDYLMMNAASTGARGESSLSVGSGTNVSITSAGMRSGKSILSGGSSGMNAADTIAGMGAGESTLSDGSETDTIAGMGAGELTLSNGSETYAASAGMGAGAWRSSDVVDQVWLPTLPPHVVGLAHHVAIMRQQLQHTRVMGIVGMGGIGKTTLAKQVFHEIHKNYNVCSFLMDVKSRPIVEVQHQLLHDLGYGKGDNYDFNTPNAEYLDFPTILSQQLYGRKVLVVVDNIQIHHKEFILSLLECHGFGNGSNFILTGRDREAMNGLDGNGNKIEMELLSHSKALELFDSHASLSEHVAHIPELSSIREEIVGACSGLPLGLEVMGRFLNGENFIPVWREALTRLQNALRLQEDDMLWRTLRLSIDDLVPIEREMLFDATFFSNTIGEEKATNVKIALEMWKLYLCKTPNIVLKRLMDKSLLKVGKHGQLVTHDLVRNMCQRIVTQQVMDGTRHGHYWAIGVQNLPSELLDVNEIRHRIGLSRHGAGDEFAMRGTHIPPDIAPLLDDTRNNVGPMDYLHLSEMVIVEVKLLISQQILFDWSSPNKFLRLNKLQCEHLASKLEETKAYLQTQRHLPGHVTCGAAFKQLCYILEKAKTLVTKCCSEDWLLEAVSLMGTKEDVVDIILDLQWATKVVQIASLEFQEGRSSKLVQLQEADKAYEDLIHSFQHDGIQNEVLEDKHMLVTKLQEVKTKHGGSDDVTSTSLSLADYLLHRLGHSIQSSDDPPHFWPPWIPPEFEKVQIGDLDQDSLGHNCRGMVIRVKWLGKDFALKRLTHSSTTAETKEAIILAANQHPHVVQLMCHWNKRTNYFITYMLMEKMDGDISKLMDQRKAQDIVPPFSLLESVDIMLQVAKAMRFLHSKEVAHRDLKCQNILWKHGQFDQLVVKLGDFGEAKTNVKNSTMNQQQTWMVGTTGWRAPELSGEHMLTPKRYPLMADVFSFGMTFLEILTGETPFVGERRMSIQARMDAGDRPDLPNESPPFLAFLIQSCWDANPRARPTFQQICMMLMHGKNLLMGMTFYENEDSIFAYTSLDGTLKCLKVVEHIMPRGYCTGPSSEKIIEGFQVTCNPNEDAVNSRAESSLCNNILKKLGTLLCGKGHR</sequence>